<dbReference type="NCBIfam" id="TIGR00361">
    <property type="entry name" value="ComEC_Rec2"/>
    <property type="match status" value="1"/>
</dbReference>
<dbReference type="InterPro" id="IPR052159">
    <property type="entry name" value="Competence_DNA_uptake"/>
</dbReference>
<evidence type="ECO:0000256" key="4">
    <source>
        <dbReference type="ARBA" id="ARBA00022989"/>
    </source>
</evidence>
<dbReference type="EMBL" id="CP060714">
    <property type="protein sequence ID" value="QNN59466.1"/>
    <property type="molecule type" value="Genomic_DNA"/>
</dbReference>
<dbReference type="GO" id="GO:0030420">
    <property type="term" value="P:establishment of competence for transformation"/>
    <property type="evidence" value="ECO:0007669"/>
    <property type="project" value="InterPro"/>
</dbReference>
<keyword evidence="2" id="KW-1003">Cell membrane</keyword>
<feature type="transmembrane region" description="Helical" evidence="6">
    <location>
        <begin position="391"/>
        <end position="410"/>
    </location>
</feature>
<dbReference type="PANTHER" id="PTHR30619:SF1">
    <property type="entry name" value="RECOMBINATION PROTEIN 2"/>
    <property type="match status" value="1"/>
</dbReference>
<feature type="transmembrane region" description="Helical" evidence="6">
    <location>
        <begin position="516"/>
        <end position="537"/>
    </location>
</feature>
<feature type="transmembrane region" description="Helical" evidence="6">
    <location>
        <begin position="317"/>
        <end position="339"/>
    </location>
</feature>
<accession>A0A7G9RV41</accession>
<keyword evidence="3 6" id="KW-0812">Transmembrane</keyword>
<dbReference type="Gene3D" id="3.60.15.10">
    <property type="entry name" value="Ribonuclease Z/Hydroxyacylglutathione hydrolase-like"/>
    <property type="match status" value="1"/>
</dbReference>
<dbReference type="SMART" id="SM00849">
    <property type="entry name" value="Lactamase_B"/>
    <property type="match status" value="1"/>
</dbReference>
<dbReference type="InterPro" id="IPR036866">
    <property type="entry name" value="RibonucZ/Hydroxyglut_hydro"/>
</dbReference>
<dbReference type="Proteomes" id="UP000515811">
    <property type="component" value="Chromosome"/>
</dbReference>
<proteinExistence type="predicted"/>
<dbReference type="GO" id="GO:0005886">
    <property type="term" value="C:plasma membrane"/>
    <property type="evidence" value="ECO:0007669"/>
    <property type="project" value="UniProtKB-SubCell"/>
</dbReference>
<dbReference type="CDD" id="cd07731">
    <property type="entry name" value="ComA-like_MBL-fold"/>
    <property type="match status" value="1"/>
</dbReference>
<feature type="transmembrane region" description="Helical" evidence="6">
    <location>
        <begin position="20"/>
        <end position="40"/>
    </location>
</feature>
<evidence type="ECO:0000256" key="3">
    <source>
        <dbReference type="ARBA" id="ARBA00022692"/>
    </source>
</evidence>
<evidence type="ECO:0000256" key="1">
    <source>
        <dbReference type="ARBA" id="ARBA00004651"/>
    </source>
</evidence>
<dbReference type="InterPro" id="IPR004477">
    <property type="entry name" value="ComEC_N"/>
</dbReference>
<evidence type="ECO:0000313" key="8">
    <source>
        <dbReference type="EMBL" id="QNN59466.1"/>
    </source>
</evidence>
<dbReference type="InterPro" id="IPR035681">
    <property type="entry name" value="ComA-like_MBL"/>
</dbReference>
<comment type="subcellular location">
    <subcellularLocation>
        <location evidence="1">Cell membrane</location>
        <topology evidence="1">Multi-pass membrane protein</topology>
    </subcellularLocation>
</comment>
<dbReference type="NCBIfam" id="TIGR00360">
    <property type="entry name" value="ComEC_N-term"/>
    <property type="match status" value="1"/>
</dbReference>
<dbReference type="InterPro" id="IPR025405">
    <property type="entry name" value="DUF4131"/>
</dbReference>
<keyword evidence="4 6" id="KW-1133">Transmembrane helix</keyword>
<feature type="transmembrane region" description="Helical" evidence="6">
    <location>
        <begin position="431"/>
        <end position="450"/>
    </location>
</feature>
<name>A0A7G9RV41_9BURK</name>
<dbReference type="Pfam" id="PF00753">
    <property type="entry name" value="Lactamase_B"/>
    <property type="match status" value="1"/>
</dbReference>
<dbReference type="Pfam" id="PF13567">
    <property type="entry name" value="DUF4131"/>
    <property type="match status" value="1"/>
</dbReference>
<evidence type="ECO:0000256" key="5">
    <source>
        <dbReference type="ARBA" id="ARBA00023136"/>
    </source>
</evidence>
<feature type="transmembrane region" description="Helical" evidence="6">
    <location>
        <begin position="285"/>
        <end position="305"/>
    </location>
</feature>
<dbReference type="Pfam" id="PF03772">
    <property type="entry name" value="Competence"/>
    <property type="match status" value="1"/>
</dbReference>
<organism evidence="8 9">
    <name type="scientific">Diaphorobacter ruginosibacter</name>
    <dbReference type="NCBI Taxonomy" id="1715720"/>
    <lineage>
        <taxon>Bacteria</taxon>
        <taxon>Pseudomonadati</taxon>
        <taxon>Pseudomonadota</taxon>
        <taxon>Betaproteobacteria</taxon>
        <taxon>Burkholderiales</taxon>
        <taxon>Comamonadaceae</taxon>
        <taxon>Diaphorobacter</taxon>
    </lineage>
</organism>
<evidence type="ECO:0000256" key="2">
    <source>
        <dbReference type="ARBA" id="ARBA00022475"/>
    </source>
</evidence>
<feature type="transmembrane region" description="Helical" evidence="6">
    <location>
        <begin position="61"/>
        <end position="83"/>
    </location>
</feature>
<dbReference type="InterPro" id="IPR004797">
    <property type="entry name" value="Competence_ComEC/Rec2"/>
</dbReference>
<feature type="domain" description="Metallo-beta-lactamase" evidence="7">
    <location>
        <begin position="572"/>
        <end position="771"/>
    </location>
</feature>
<evidence type="ECO:0000256" key="6">
    <source>
        <dbReference type="SAM" id="Phobius"/>
    </source>
</evidence>
<evidence type="ECO:0000259" key="7">
    <source>
        <dbReference type="SMART" id="SM00849"/>
    </source>
</evidence>
<evidence type="ECO:0000313" key="9">
    <source>
        <dbReference type="Proteomes" id="UP000515811"/>
    </source>
</evidence>
<dbReference type="InterPro" id="IPR001279">
    <property type="entry name" value="Metallo-B-lactamas"/>
</dbReference>
<sequence>MIGVLLGTAFQLQQRMLWSAEAYVACMTGAGAMLACALLMRRRVGRRVRSAAVHPVWLRQAWAGWIVALAALSALAVFGQIGWRSASLAQTALNPDLEGRDLQVEGVVAAMPQSSERGVKMRLRVESARWRGQPVSLPRLVDLSWYALGMWDDASTPAAVPATLRAGQRWAFEVRLRAPHGGMNPFGFDYELWMWEQGVQANGYVRSGHGSSAPRLLDDSAWRHPVERARQHVRDAILERTASRSPQEQEREGDRQRAAGVVAALVTGDQRVIDRQDWDLFRITGVAHLVSISGLHVTMFAWLAAKVIGALWRRSGLLCLLLPAQFASLSGGVLLAAMYALFSGWGVPSQRTVFMLGVVALLRLGGKRWPWPQVWLIACALVLLWDPWAMLQAGFWLSFVAVGMLFAGGMRSRAMAHRSPIATLALHLRQLLHQQWIVTLALAPLSLLIFGQMSVVGLVVNLLAIPWVSFVVLPLSMLGILWNGLWVPAVLATQLFTATLQWFANWPMAQLALPVAPLWAGVAAALAGMLLALRLPWRVRMLALPCMVPLLWWSQERPEAGRFDLMALDVGQGQAVLVRTARHGLLYDAGPQYSGEANAGERIVVPVLHALGEHIDTLVLSHRDADHTGGAAAVLAAQPQSSLLASLEGGHPLAQLRDVQPCLAGGEWSWDGVRFEVLHPPPELGLRLAEGPIERLRPNAASCVLRVTDAQGVSALLAGDIELAQEWALLAQGALAPVHLLLVPHHGSKTSSSEAFLDALKPRIAVVQAGYRNRFGHPAPAVMGRYRERSVVVAATPVCGAVHWRSDRAQDVGCERERTARYWHHRVPAEGAGALKW</sequence>
<reference evidence="8 9" key="1">
    <citation type="submission" date="2020-08" db="EMBL/GenBank/DDBJ databases">
        <title>Genome sequence of Diaphorobacter ruginosibacter DSM 27467T.</title>
        <authorList>
            <person name="Hyun D.-W."/>
            <person name="Bae J.-W."/>
        </authorList>
    </citation>
    <scope>NUCLEOTIDE SEQUENCE [LARGE SCALE GENOMIC DNA]</scope>
    <source>
        <strain evidence="8 9">DSM 27467</strain>
    </source>
</reference>
<dbReference type="AlphaFoldDB" id="A0A7G9RV41"/>
<keyword evidence="9" id="KW-1185">Reference proteome</keyword>
<dbReference type="KEGG" id="drg:H9K76_05895"/>
<keyword evidence="5 6" id="KW-0472">Membrane</keyword>
<dbReference type="SUPFAM" id="SSF56281">
    <property type="entry name" value="Metallo-hydrolase/oxidoreductase"/>
    <property type="match status" value="1"/>
</dbReference>
<gene>
    <name evidence="8" type="ORF">H9K76_05895</name>
</gene>
<dbReference type="PANTHER" id="PTHR30619">
    <property type="entry name" value="DNA INTERNALIZATION/COMPETENCE PROTEIN COMEC/REC2"/>
    <property type="match status" value="1"/>
</dbReference>
<protein>
    <submittedName>
        <fullName evidence="8">DNA internalization-related competence protein ComEC/Rec2</fullName>
    </submittedName>
</protein>